<feature type="region of interest" description="Disordered" evidence="1">
    <location>
        <begin position="1"/>
        <end position="25"/>
    </location>
</feature>
<feature type="region of interest" description="Disordered" evidence="1">
    <location>
        <begin position="145"/>
        <end position="170"/>
    </location>
</feature>
<organism evidence="2 3">
    <name type="scientific">Roseospira goensis</name>
    <dbReference type="NCBI Taxonomy" id="391922"/>
    <lineage>
        <taxon>Bacteria</taxon>
        <taxon>Pseudomonadati</taxon>
        <taxon>Pseudomonadota</taxon>
        <taxon>Alphaproteobacteria</taxon>
        <taxon>Rhodospirillales</taxon>
        <taxon>Rhodospirillaceae</taxon>
        <taxon>Roseospira</taxon>
    </lineage>
</organism>
<dbReference type="AlphaFoldDB" id="A0A7W6S3R7"/>
<evidence type="ECO:0000313" key="3">
    <source>
        <dbReference type="Proteomes" id="UP000555728"/>
    </source>
</evidence>
<evidence type="ECO:0000313" key="2">
    <source>
        <dbReference type="EMBL" id="MBB4287604.1"/>
    </source>
</evidence>
<dbReference type="Proteomes" id="UP000555728">
    <property type="component" value="Unassembled WGS sequence"/>
</dbReference>
<reference evidence="2 3" key="1">
    <citation type="submission" date="2020-08" db="EMBL/GenBank/DDBJ databases">
        <title>Genome sequencing of Purple Non-Sulfur Bacteria from various extreme environments.</title>
        <authorList>
            <person name="Mayer M."/>
        </authorList>
    </citation>
    <scope>NUCLEOTIDE SEQUENCE [LARGE SCALE GENOMIC DNA]</scope>
    <source>
        <strain evidence="2 3">JA135</strain>
    </source>
</reference>
<comment type="caution">
    <text evidence="2">The sequence shown here is derived from an EMBL/GenBank/DDBJ whole genome shotgun (WGS) entry which is preliminary data.</text>
</comment>
<accession>A0A7W6S3R7</accession>
<keyword evidence="3" id="KW-1185">Reference proteome</keyword>
<sequence>MTAPRGIRNHNPGNIERGAPWQGLAEPDEMTPVQRMEDRFAVFKAPEWGIRAIARVLITYQDKHGLRTVRDMLNRWAPPVENDTGAYVERVARDMGVSPDTEINVHCYDPARLMVEAIIAHENGQQPYPNDVIDRGLMLAGIEPPKVVHQPPLSPGPKPFPPSEEDPDERAHLVATLPAALADIERQAGALKDRVRRLLT</sequence>
<evidence type="ECO:0000256" key="1">
    <source>
        <dbReference type="SAM" id="MobiDB-lite"/>
    </source>
</evidence>
<dbReference type="RefSeq" id="WP_184437524.1">
    <property type="nucleotide sequence ID" value="NZ_JACIGI010000043.1"/>
</dbReference>
<gene>
    <name evidence="2" type="ORF">GGD88_003356</name>
</gene>
<evidence type="ECO:0008006" key="4">
    <source>
        <dbReference type="Google" id="ProtNLM"/>
    </source>
</evidence>
<proteinExistence type="predicted"/>
<name>A0A7W6S3R7_9PROT</name>
<protein>
    <recommendedName>
        <fullName evidence="4">Structural protein P5</fullName>
    </recommendedName>
</protein>
<dbReference type="EMBL" id="JACIGI010000043">
    <property type="protein sequence ID" value="MBB4287604.1"/>
    <property type="molecule type" value="Genomic_DNA"/>
</dbReference>
<feature type="compositionally biased region" description="Pro residues" evidence="1">
    <location>
        <begin position="152"/>
        <end position="162"/>
    </location>
</feature>